<dbReference type="SUPFAM" id="SSF55811">
    <property type="entry name" value="Nudix"/>
    <property type="match status" value="1"/>
</dbReference>
<dbReference type="RefSeq" id="WP_185956297.1">
    <property type="nucleotide sequence ID" value="NZ_FXTI01000009.1"/>
</dbReference>
<evidence type="ECO:0000313" key="6">
    <source>
        <dbReference type="Proteomes" id="UP000315636"/>
    </source>
</evidence>
<organism evidence="5 6">
    <name type="scientific">Melghirimyces algeriensis</name>
    <dbReference type="NCBI Taxonomy" id="910412"/>
    <lineage>
        <taxon>Bacteria</taxon>
        <taxon>Bacillati</taxon>
        <taxon>Bacillota</taxon>
        <taxon>Bacilli</taxon>
        <taxon>Bacillales</taxon>
        <taxon>Thermoactinomycetaceae</taxon>
        <taxon>Melghirimyces</taxon>
    </lineage>
</organism>
<evidence type="ECO:0000256" key="1">
    <source>
        <dbReference type="ARBA" id="ARBA00005582"/>
    </source>
</evidence>
<dbReference type="GO" id="GO:0016787">
    <property type="term" value="F:hydrolase activity"/>
    <property type="evidence" value="ECO:0007669"/>
    <property type="project" value="UniProtKB-KW"/>
</dbReference>
<dbReference type="EMBL" id="FXTI01000009">
    <property type="protein sequence ID" value="SMO84782.1"/>
    <property type="molecule type" value="Genomic_DNA"/>
</dbReference>
<dbReference type="Proteomes" id="UP000315636">
    <property type="component" value="Unassembled WGS sequence"/>
</dbReference>
<evidence type="ECO:0000256" key="3">
    <source>
        <dbReference type="RuleBase" id="RU003476"/>
    </source>
</evidence>
<dbReference type="PANTHER" id="PTHR43736:SF1">
    <property type="entry name" value="DIHYDRONEOPTERIN TRIPHOSPHATE DIPHOSPHATASE"/>
    <property type="match status" value="1"/>
</dbReference>
<dbReference type="PROSITE" id="PS51462">
    <property type="entry name" value="NUDIX"/>
    <property type="match status" value="1"/>
</dbReference>
<dbReference type="PANTHER" id="PTHR43736">
    <property type="entry name" value="ADP-RIBOSE PYROPHOSPHATASE"/>
    <property type="match status" value="1"/>
</dbReference>
<dbReference type="PROSITE" id="PS00893">
    <property type="entry name" value="NUDIX_BOX"/>
    <property type="match status" value="1"/>
</dbReference>
<sequence>MENYRLPISIKGVLLDALDRVCLLKNERNEWELPGGYLEPGESPEQALMREAEEELGIRVLISHLLDAGVYQVLPEKEIFIVAYRCFWDGEGKVTHGEEHIDIGWFSLEQAQNIHVPYPYLRAIRKSLGK</sequence>
<dbReference type="InterPro" id="IPR000086">
    <property type="entry name" value="NUDIX_hydrolase_dom"/>
</dbReference>
<dbReference type="Pfam" id="PF00293">
    <property type="entry name" value="NUDIX"/>
    <property type="match status" value="1"/>
</dbReference>
<dbReference type="PRINTS" id="PR00502">
    <property type="entry name" value="NUDIXFAMILY"/>
</dbReference>
<dbReference type="AlphaFoldDB" id="A0A521ELK6"/>
<dbReference type="InterPro" id="IPR020476">
    <property type="entry name" value="Nudix_hydrolase"/>
</dbReference>
<keyword evidence="6" id="KW-1185">Reference proteome</keyword>
<comment type="similarity">
    <text evidence="1 3">Belongs to the Nudix hydrolase family.</text>
</comment>
<proteinExistence type="inferred from homology"/>
<keyword evidence="2 3" id="KW-0378">Hydrolase</keyword>
<name>A0A521ELK6_9BACL</name>
<evidence type="ECO:0000259" key="4">
    <source>
        <dbReference type="PROSITE" id="PS51462"/>
    </source>
</evidence>
<protein>
    <submittedName>
        <fullName evidence="5">Mutator mutT protein</fullName>
    </submittedName>
</protein>
<dbReference type="InterPro" id="IPR015797">
    <property type="entry name" value="NUDIX_hydrolase-like_dom_sf"/>
</dbReference>
<reference evidence="5 6" key="1">
    <citation type="submission" date="2017-05" db="EMBL/GenBank/DDBJ databases">
        <authorList>
            <person name="Varghese N."/>
            <person name="Submissions S."/>
        </authorList>
    </citation>
    <scope>NUCLEOTIDE SEQUENCE [LARGE SCALE GENOMIC DNA]</scope>
    <source>
        <strain evidence="5 6">DSM 45474</strain>
    </source>
</reference>
<accession>A0A521ELK6</accession>
<evidence type="ECO:0000256" key="2">
    <source>
        <dbReference type="ARBA" id="ARBA00022801"/>
    </source>
</evidence>
<dbReference type="InterPro" id="IPR020084">
    <property type="entry name" value="NUDIX_hydrolase_CS"/>
</dbReference>
<evidence type="ECO:0000313" key="5">
    <source>
        <dbReference type="EMBL" id="SMO84782.1"/>
    </source>
</evidence>
<dbReference type="Gene3D" id="3.90.79.10">
    <property type="entry name" value="Nucleoside Triphosphate Pyrophosphohydrolase"/>
    <property type="match status" value="1"/>
</dbReference>
<gene>
    <name evidence="5" type="ORF">SAMN06264849_109150</name>
</gene>
<feature type="domain" description="Nudix hydrolase" evidence="4">
    <location>
        <begin position="3"/>
        <end position="128"/>
    </location>
</feature>